<protein>
    <submittedName>
        <fullName evidence="8">NB-ARC domain, LRR domain containing protein</fullName>
    </submittedName>
</protein>
<dbReference type="InterPro" id="IPR058922">
    <property type="entry name" value="WHD_DRP"/>
</dbReference>
<evidence type="ECO:0000259" key="5">
    <source>
        <dbReference type="Pfam" id="PF00931"/>
    </source>
</evidence>
<dbReference type="InterPro" id="IPR055414">
    <property type="entry name" value="LRR_R13L4/SHOC2-like"/>
</dbReference>
<evidence type="ECO:0000256" key="4">
    <source>
        <dbReference type="SAM" id="MobiDB-lite"/>
    </source>
</evidence>
<keyword evidence="2" id="KW-0677">Repeat</keyword>
<evidence type="ECO:0000313" key="8">
    <source>
        <dbReference type="EMBL" id="PON92559.1"/>
    </source>
</evidence>
<proteinExistence type="predicted"/>
<dbReference type="PRINTS" id="PR00364">
    <property type="entry name" value="DISEASERSIST"/>
</dbReference>
<reference evidence="9" key="1">
    <citation type="submission" date="2016-06" db="EMBL/GenBank/DDBJ databases">
        <title>Parallel loss of symbiosis genes in relatives of nitrogen-fixing non-legume Parasponia.</title>
        <authorList>
            <person name="Van Velzen R."/>
            <person name="Holmer R."/>
            <person name="Bu F."/>
            <person name="Rutten L."/>
            <person name="Van Zeijl A."/>
            <person name="Liu W."/>
            <person name="Santuari L."/>
            <person name="Cao Q."/>
            <person name="Sharma T."/>
            <person name="Shen D."/>
            <person name="Roswanjaya Y."/>
            <person name="Wardhani T."/>
            <person name="Kalhor M.S."/>
            <person name="Jansen J."/>
            <person name="Van den Hoogen J."/>
            <person name="Gungor B."/>
            <person name="Hartog M."/>
            <person name="Hontelez J."/>
            <person name="Verver J."/>
            <person name="Yang W.-C."/>
            <person name="Schijlen E."/>
            <person name="Repin R."/>
            <person name="Schilthuizen M."/>
            <person name="Schranz E."/>
            <person name="Heidstra R."/>
            <person name="Miyata K."/>
            <person name="Fedorova E."/>
            <person name="Kohlen W."/>
            <person name="Bisseling T."/>
            <person name="Smit S."/>
            <person name="Geurts R."/>
        </authorList>
    </citation>
    <scope>NUCLEOTIDE SEQUENCE [LARGE SCALE GENOMIC DNA]</scope>
    <source>
        <strain evidence="9">cv. RG33-2</strain>
    </source>
</reference>
<feature type="domain" description="Disease resistance R13L4/SHOC-2-like LRR" evidence="7">
    <location>
        <begin position="571"/>
        <end position="901"/>
    </location>
</feature>
<dbReference type="Pfam" id="PF23598">
    <property type="entry name" value="LRR_14"/>
    <property type="match status" value="1"/>
</dbReference>
<comment type="caution">
    <text evidence="8">The sequence shown here is derived from an EMBL/GenBank/DDBJ whole genome shotgun (WGS) entry which is preliminary data.</text>
</comment>
<dbReference type="Proteomes" id="UP000237000">
    <property type="component" value="Unassembled WGS sequence"/>
</dbReference>
<dbReference type="Gene3D" id="1.20.5.4130">
    <property type="match status" value="1"/>
</dbReference>
<name>A0A2P5F482_TREOI</name>
<dbReference type="Pfam" id="PF23559">
    <property type="entry name" value="WHD_DRP"/>
    <property type="match status" value="1"/>
</dbReference>
<dbReference type="SUPFAM" id="SSF52540">
    <property type="entry name" value="P-loop containing nucleoside triphosphate hydrolases"/>
    <property type="match status" value="1"/>
</dbReference>
<keyword evidence="9" id="KW-1185">Reference proteome</keyword>
<dbReference type="SUPFAM" id="SSF52058">
    <property type="entry name" value="L domain-like"/>
    <property type="match status" value="1"/>
</dbReference>
<accession>A0A2P5F482</accession>
<dbReference type="Gene3D" id="1.10.10.10">
    <property type="entry name" value="Winged helix-like DNA-binding domain superfamily/Winged helix DNA-binding domain"/>
    <property type="match status" value="1"/>
</dbReference>
<dbReference type="Pfam" id="PF00931">
    <property type="entry name" value="NB-ARC"/>
    <property type="match status" value="1"/>
</dbReference>
<dbReference type="PANTHER" id="PTHR36766:SF70">
    <property type="entry name" value="DISEASE RESISTANCE PROTEIN RGA4"/>
    <property type="match status" value="1"/>
</dbReference>
<gene>
    <name evidence="8" type="ORF">TorRG33x02_116530</name>
</gene>
<dbReference type="Gene3D" id="3.40.50.300">
    <property type="entry name" value="P-loop containing nucleotide triphosphate hydrolases"/>
    <property type="match status" value="1"/>
</dbReference>
<feature type="domain" description="Disease resistance protein winged helix" evidence="6">
    <location>
        <begin position="444"/>
        <end position="513"/>
    </location>
</feature>
<feature type="region of interest" description="Disordered" evidence="4">
    <location>
        <begin position="968"/>
        <end position="1056"/>
    </location>
</feature>
<dbReference type="Gene3D" id="3.80.10.10">
    <property type="entry name" value="Ribonuclease Inhibitor"/>
    <property type="match status" value="2"/>
</dbReference>
<dbReference type="GO" id="GO:0043531">
    <property type="term" value="F:ADP binding"/>
    <property type="evidence" value="ECO:0007669"/>
    <property type="project" value="InterPro"/>
</dbReference>
<dbReference type="InterPro" id="IPR032675">
    <property type="entry name" value="LRR_dom_sf"/>
</dbReference>
<feature type="compositionally biased region" description="Low complexity" evidence="4">
    <location>
        <begin position="1012"/>
        <end position="1032"/>
    </location>
</feature>
<dbReference type="PROSITE" id="PS51450">
    <property type="entry name" value="LRR"/>
    <property type="match status" value="1"/>
</dbReference>
<dbReference type="InterPro" id="IPR036388">
    <property type="entry name" value="WH-like_DNA-bd_sf"/>
</dbReference>
<dbReference type="InterPro" id="IPR003591">
    <property type="entry name" value="Leu-rich_rpt_typical-subtyp"/>
</dbReference>
<evidence type="ECO:0000313" key="9">
    <source>
        <dbReference type="Proteomes" id="UP000237000"/>
    </source>
</evidence>
<keyword evidence="3" id="KW-0611">Plant defense</keyword>
<dbReference type="OrthoDB" id="72369at2759"/>
<dbReference type="InterPro" id="IPR027417">
    <property type="entry name" value="P-loop_NTPase"/>
</dbReference>
<feature type="compositionally biased region" description="Polar residues" evidence="4">
    <location>
        <begin position="968"/>
        <end position="996"/>
    </location>
</feature>
<dbReference type="STRING" id="63057.A0A2P5F482"/>
<dbReference type="InParanoid" id="A0A2P5F482"/>
<dbReference type="GO" id="GO:0006952">
    <property type="term" value="P:defense response"/>
    <property type="evidence" value="ECO:0007669"/>
    <property type="project" value="UniProtKB-KW"/>
</dbReference>
<keyword evidence="1" id="KW-0433">Leucine-rich repeat</keyword>
<evidence type="ECO:0000259" key="7">
    <source>
        <dbReference type="Pfam" id="PF23598"/>
    </source>
</evidence>
<dbReference type="EMBL" id="JXTC01000064">
    <property type="protein sequence ID" value="PON92559.1"/>
    <property type="molecule type" value="Genomic_DNA"/>
</dbReference>
<feature type="domain" description="NB-ARC" evidence="5">
    <location>
        <begin position="210"/>
        <end position="358"/>
    </location>
</feature>
<dbReference type="AlphaFoldDB" id="A0A2P5F482"/>
<organism evidence="8 9">
    <name type="scientific">Trema orientale</name>
    <name type="common">Charcoal tree</name>
    <name type="synonym">Celtis orientalis</name>
    <dbReference type="NCBI Taxonomy" id="63057"/>
    <lineage>
        <taxon>Eukaryota</taxon>
        <taxon>Viridiplantae</taxon>
        <taxon>Streptophyta</taxon>
        <taxon>Embryophyta</taxon>
        <taxon>Tracheophyta</taxon>
        <taxon>Spermatophyta</taxon>
        <taxon>Magnoliopsida</taxon>
        <taxon>eudicotyledons</taxon>
        <taxon>Gunneridae</taxon>
        <taxon>Pentapetalae</taxon>
        <taxon>rosids</taxon>
        <taxon>fabids</taxon>
        <taxon>Rosales</taxon>
        <taxon>Cannabaceae</taxon>
        <taxon>Trema</taxon>
    </lineage>
</organism>
<evidence type="ECO:0000259" key="6">
    <source>
        <dbReference type="Pfam" id="PF23559"/>
    </source>
</evidence>
<dbReference type="InterPro" id="IPR002182">
    <property type="entry name" value="NB-ARC"/>
</dbReference>
<dbReference type="InterPro" id="IPR001611">
    <property type="entry name" value="Leu-rich_rpt"/>
</dbReference>
<evidence type="ECO:0000256" key="3">
    <source>
        <dbReference type="ARBA" id="ARBA00022821"/>
    </source>
</evidence>
<sequence>MADTAAQIVCACLQPIWNSAYRSAERQLKPICGFKSEVEALESRLSDIEEKMSKAERVHLQAVLEFLVDPTNNEENMIRVANQWLPKLKGVYYDVDDVLDKRNTVKLMEEIETSVCCLIPSFYCNRLSLHREIAFDMEALKGKLQQTFENDAREPDERLIPQLIDRLKPATSSLGLPTVYGRGKEKETLMSKLNMSESCSTQDGSCVDKTIPILGMGGIGKTTLAQLVCSDETVKSYFVTIWVSVPYKFDLDRVLRTIIEQVNPRGARNADALHTLLDRVVMSIRGKKLLLVLDDVWTVEQREWKQLMATFGKCHASSRILVTTQNYDVVRMMGACKDSTIHLEFLSADECWSIVRPLASEAEWNINGQLDQDLRDKFRSKCNGLPLVAHTLEYQLQCENTKKHWNQDFQSDIRDDEKKFFGPFFINYYGLSPLQGRCFSYCSVFSRNYQIEKDDVVQLWMSQGYFSQSERPEEEGLNCFKILVRRCLFQDSTKDYNGDVVNCKMHELVYEFAQFLTRHERVIMEIRGADEQRSSRKIETVRHFTLLLKTSEAQIPNSMNKKKNLRTLFVVRSETSTPPNPLNCDLLVKLTCLRTLNLGHCNIVQLPEDLGKLVHLRYLNLSGNSFKTLPDELCYLFNLQTLRLKGCTQLQRLPEEMGNLALKFRHLHIEGCDSLKALPKDIGRLTNLQTLDMFVMPCRDDPLDYEALKLEDLNRLENIHGSIHIRQCRNLENGNVLIQTGNLVLKDRRNCFNLMLNFEGSGNNARAVDEKAIFDALQPHSDLMSLEIRGCLDKLYPNWIDLLSLLKRLVLVGCRNWESLPPLGRLQSLELLQIDDMDSVVNVGVQFLGIANNDRGAVSFPRLKELQFSRLTNWRVWEWTTSSGGEEDNSKIMPCLASLRVSGCGSLEALPSFLQRIRLNLITIDGCTVLNQRCKERFGDDWDLISHIPNIKIDGVTIRPGSVAELQASTSGSSAIPSRGSTNEPSSSMNSRNTCCSVGVEQERTSGSKAVPTPGSSNGPSTSENSSNINSSGAEVQGSTSGSSAVSTPRSTNGHL</sequence>
<dbReference type="SMART" id="SM00369">
    <property type="entry name" value="LRR_TYP"/>
    <property type="match status" value="2"/>
</dbReference>
<evidence type="ECO:0000256" key="1">
    <source>
        <dbReference type="ARBA" id="ARBA00022614"/>
    </source>
</evidence>
<feature type="compositionally biased region" description="Polar residues" evidence="4">
    <location>
        <begin position="1033"/>
        <end position="1056"/>
    </location>
</feature>
<dbReference type="PANTHER" id="PTHR36766">
    <property type="entry name" value="PLANT BROAD-SPECTRUM MILDEW RESISTANCE PROTEIN RPW8"/>
    <property type="match status" value="1"/>
</dbReference>
<evidence type="ECO:0000256" key="2">
    <source>
        <dbReference type="ARBA" id="ARBA00022737"/>
    </source>
</evidence>